<comment type="caution">
    <text evidence="2">The sequence shown here is derived from an EMBL/GenBank/DDBJ whole genome shotgun (WGS) entry which is preliminary data.</text>
</comment>
<dbReference type="GO" id="GO:0103015">
    <property type="term" value="F:4-amino-4-deoxy-L-arabinose transferase activity"/>
    <property type="evidence" value="ECO:0007669"/>
    <property type="project" value="UniProtKB-EC"/>
</dbReference>
<dbReference type="EC" id="2.4.2.43" evidence="2"/>
<keyword evidence="1" id="KW-0812">Transmembrane</keyword>
<keyword evidence="1" id="KW-0472">Membrane</keyword>
<evidence type="ECO:0000256" key="1">
    <source>
        <dbReference type="SAM" id="Phobius"/>
    </source>
</evidence>
<proteinExistence type="predicted"/>
<keyword evidence="2" id="KW-0328">Glycosyltransferase</keyword>
<feature type="transmembrane region" description="Helical" evidence="1">
    <location>
        <begin position="35"/>
        <end position="63"/>
    </location>
</feature>
<dbReference type="AlphaFoldDB" id="A0A645D192"/>
<organism evidence="2">
    <name type="scientific">bioreactor metagenome</name>
    <dbReference type="NCBI Taxonomy" id="1076179"/>
    <lineage>
        <taxon>unclassified sequences</taxon>
        <taxon>metagenomes</taxon>
        <taxon>ecological metagenomes</taxon>
    </lineage>
</organism>
<accession>A0A645D192</accession>
<gene>
    <name evidence="2" type="primary">arnT_15</name>
    <name evidence="2" type="ORF">SDC9_130047</name>
</gene>
<sequence length="242" mass="27092">MGTYILPCFPPLAALLAIGLRRAMLIDPAWCRRVLAGLFGAFGMILAIASIPVLIALAVWSFLPGVPQLYLPGNFFPYLTVLYLGGYGFWLWRWRRRYRAIVLFLFGLAPVVILGLCSIPEKLIRESKAPEPGLRACLSRFEFQPDDVIASDRNGASAVAWMLKRSDLLLLGRMGEFEYAISNYPDSAARFYPAAQFPALLEKIRPRRLVYIVLRAADDDAFPKEWPARQVVSAHGVTIAVF</sequence>
<keyword evidence="1" id="KW-1133">Transmembrane helix</keyword>
<reference evidence="2" key="1">
    <citation type="submission" date="2019-08" db="EMBL/GenBank/DDBJ databases">
        <authorList>
            <person name="Kucharzyk K."/>
            <person name="Murdoch R.W."/>
            <person name="Higgins S."/>
            <person name="Loffler F."/>
        </authorList>
    </citation>
    <scope>NUCLEOTIDE SEQUENCE</scope>
</reference>
<feature type="transmembrane region" description="Helical" evidence="1">
    <location>
        <begin position="98"/>
        <end position="119"/>
    </location>
</feature>
<dbReference type="EMBL" id="VSSQ01031903">
    <property type="protein sequence ID" value="MPM82984.1"/>
    <property type="molecule type" value="Genomic_DNA"/>
</dbReference>
<name>A0A645D192_9ZZZZ</name>
<keyword evidence="2" id="KW-0808">Transferase</keyword>
<evidence type="ECO:0000313" key="2">
    <source>
        <dbReference type="EMBL" id="MPM82984.1"/>
    </source>
</evidence>
<feature type="transmembrane region" description="Helical" evidence="1">
    <location>
        <begin position="75"/>
        <end position="92"/>
    </location>
</feature>
<protein>
    <submittedName>
        <fullName evidence="2">Undecaprenyl phosphate-alpha-4-amino-4-deoxy-L-arabinose arabinosyl transferase</fullName>
        <ecNumber evidence="2">2.4.2.43</ecNumber>
    </submittedName>
</protein>